<dbReference type="GO" id="GO:0016746">
    <property type="term" value="F:acyltransferase activity"/>
    <property type="evidence" value="ECO:0007669"/>
    <property type="project" value="UniProtKB-KW"/>
</dbReference>
<proteinExistence type="inferred from homology"/>
<feature type="binding site" evidence="6">
    <location>
        <position position="69"/>
    </location>
    <ligand>
        <name>substrate</name>
    </ligand>
</feature>
<comment type="similarity">
    <text evidence="1">Belongs to the transferase hexapeptide repeat family.</text>
</comment>
<organism evidence="7 8">
    <name type="scientific">Ramlibacter aurantiacus</name>
    <dbReference type="NCBI Taxonomy" id="2801330"/>
    <lineage>
        <taxon>Bacteria</taxon>
        <taxon>Pseudomonadati</taxon>
        <taxon>Pseudomonadota</taxon>
        <taxon>Betaproteobacteria</taxon>
        <taxon>Burkholderiales</taxon>
        <taxon>Comamonadaceae</taxon>
        <taxon>Ramlibacter</taxon>
    </lineage>
</organism>
<dbReference type="SUPFAM" id="SSF51161">
    <property type="entry name" value="Trimeric LpxA-like enzymes"/>
    <property type="match status" value="1"/>
</dbReference>
<dbReference type="InterPro" id="IPR001451">
    <property type="entry name" value="Hexapep"/>
</dbReference>
<sequence length="211" mass="21672">MRKVLVVGTGGLAREFASQFSEDADPVEIVGFSSSSCDEHGTFGLPGMLYAGDVSPQVVGTNEAVIAIGSPLVKLRLSEMLRASGFVFPPMIHSSSLVSTKANVGAGVVIAPRCVISPQVEVGEFSYINFSCGIGHDAVIGKFVQINPGSQLGGRATIGDGCLIGSGSTILQGVRVGAGSTIASGSVVFTHVAEKATMMGNPAKRMRALEE</sequence>
<dbReference type="Pfam" id="PF00132">
    <property type="entry name" value="Hexapep"/>
    <property type="match status" value="1"/>
</dbReference>
<dbReference type="AlphaFoldDB" id="A0A936ZLR7"/>
<dbReference type="InterPro" id="IPR050179">
    <property type="entry name" value="Trans_hexapeptide_repeat"/>
</dbReference>
<dbReference type="InterPro" id="IPR011004">
    <property type="entry name" value="Trimer_LpxA-like_sf"/>
</dbReference>
<dbReference type="PROSITE" id="PS00101">
    <property type="entry name" value="HEXAPEP_TRANSFERASES"/>
    <property type="match status" value="1"/>
</dbReference>
<keyword evidence="3" id="KW-0677">Repeat</keyword>
<keyword evidence="4" id="KW-0012">Acyltransferase</keyword>
<name>A0A936ZLR7_9BURK</name>
<evidence type="ECO:0000256" key="2">
    <source>
        <dbReference type="ARBA" id="ARBA00022679"/>
    </source>
</evidence>
<dbReference type="CDD" id="cd03360">
    <property type="entry name" value="LbH_AT_putative"/>
    <property type="match status" value="1"/>
</dbReference>
<dbReference type="InterPro" id="IPR020019">
    <property type="entry name" value="AcTrfase_PglD-like"/>
</dbReference>
<gene>
    <name evidence="7" type="ORF">JI739_04275</name>
</gene>
<accession>A0A936ZLR7</accession>
<keyword evidence="8" id="KW-1185">Reference proteome</keyword>
<keyword evidence="2" id="KW-0808">Transferase</keyword>
<reference evidence="7" key="1">
    <citation type="submission" date="2021-01" db="EMBL/GenBank/DDBJ databases">
        <title>Ramlibacter sp. strain AW1 16S ribosomal RNA gene Genome sequencing and assembly.</title>
        <authorList>
            <person name="Kang M."/>
        </authorList>
    </citation>
    <scope>NUCLEOTIDE SEQUENCE</scope>
    <source>
        <strain evidence="7">AW1</strain>
    </source>
</reference>
<dbReference type="PANTHER" id="PTHR43300:SF7">
    <property type="entry name" value="UDP-N-ACETYLBACILLOSAMINE N-ACETYLTRANSFERASE"/>
    <property type="match status" value="1"/>
</dbReference>
<dbReference type="RefSeq" id="WP_201682580.1">
    <property type="nucleotide sequence ID" value="NZ_JAEQNA010000001.1"/>
</dbReference>
<feature type="site" description="Increases basicity of active site His" evidence="5">
    <location>
        <position position="137"/>
    </location>
</feature>
<dbReference type="PANTHER" id="PTHR43300">
    <property type="entry name" value="ACETYLTRANSFERASE"/>
    <property type="match status" value="1"/>
</dbReference>
<evidence type="ECO:0000256" key="3">
    <source>
        <dbReference type="ARBA" id="ARBA00022737"/>
    </source>
</evidence>
<evidence type="ECO:0000256" key="1">
    <source>
        <dbReference type="ARBA" id="ARBA00007274"/>
    </source>
</evidence>
<evidence type="ECO:0000313" key="8">
    <source>
        <dbReference type="Proteomes" id="UP000613011"/>
    </source>
</evidence>
<dbReference type="NCBIfam" id="TIGR03570">
    <property type="entry name" value="NeuD_NnaD"/>
    <property type="match status" value="1"/>
</dbReference>
<evidence type="ECO:0000313" key="7">
    <source>
        <dbReference type="EMBL" id="MBL0419560.1"/>
    </source>
</evidence>
<evidence type="ECO:0000256" key="4">
    <source>
        <dbReference type="ARBA" id="ARBA00023315"/>
    </source>
</evidence>
<dbReference type="Gene3D" id="2.160.10.10">
    <property type="entry name" value="Hexapeptide repeat proteins"/>
    <property type="match status" value="1"/>
</dbReference>
<protein>
    <submittedName>
        <fullName evidence="7">Acetyltransferase</fullName>
    </submittedName>
</protein>
<dbReference type="Proteomes" id="UP000613011">
    <property type="component" value="Unassembled WGS sequence"/>
</dbReference>
<feature type="active site" description="Proton acceptor" evidence="5">
    <location>
        <position position="136"/>
    </location>
</feature>
<comment type="caution">
    <text evidence="7">The sequence shown here is derived from an EMBL/GenBank/DDBJ whole genome shotgun (WGS) entry which is preliminary data.</text>
</comment>
<dbReference type="InterPro" id="IPR018357">
    <property type="entry name" value="Hexapep_transf_CS"/>
</dbReference>
<evidence type="ECO:0000256" key="6">
    <source>
        <dbReference type="PIRSR" id="PIRSR620019-2"/>
    </source>
</evidence>
<dbReference type="EMBL" id="JAEQNA010000001">
    <property type="protein sequence ID" value="MBL0419560.1"/>
    <property type="molecule type" value="Genomic_DNA"/>
</dbReference>
<evidence type="ECO:0000256" key="5">
    <source>
        <dbReference type="PIRSR" id="PIRSR620019-1"/>
    </source>
</evidence>